<protein>
    <submittedName>
        <fullName evidence="1">Uncharacterized protein</fullName>
    </submittedName>
</protein>
<evidence type="ECO:0000313" key="1">
    <source>
        <dbReference type="EMBL" id="KAJ7987387.1"/>
    </source>
</evidence>
<reference evidence="1" key="1">
    <citation type="submission" date="2021-05" db="EMBL/GenBank/DDBJ databases">
        <authorList>
            <person name="Pan Q."/>
            <person name="Jouanno E."/>
            <person name="Zahm M."/>
            <person name="Klopp C."/>
            <person name="Cabau C."/>
            <person name="Louis A."/>
            <person name="Berthelot C."/>
            <person name="Parey E."/>
            <person name="Roest Crollius H."/>
            <person name="Montfort J."/>
            <person name="Robinson-Rechavi M."/>
            <person name="Bouchez O."/>
            <person name="Lampietro C."/>
            <person name="Lopez Roques C."/>
            <person name="Donnadieu C."/>
            <person name="Postlethwait J."/>
            <person name="Bobe J."/>
            <person name="Dillon D."/>
            <person name="Chandos A."/>
            <person name="von Hippel F."/>
            <person name="Guiguen Y."/>
        </authorList>
    </citation>
    <scope>NUCLEOTIDE SEQUENCE</scope>
    <source>
        <strain evidence="1">YG-Jan2019</strain>
    </source>
</reference>
<name>A0ACC2F7T1_DALPE</name>
<dbReference type="EMBL" id="CM055759">
    <property type="protein sequence ID" value="KAJ7987387.1"/>
    <property type="molecule type" value="Genomic_DNA"/>
</dbReference>
<dbReference type="Proteomes" id="UP001157502">
    <property type="component" value="Chromosome 32"/>
</dbReference>
<accession>A0ACC2F7T1</accession>
<keyword evidence="2" id="KW-1185">Reference proteome</keyword>
<proteinExistence type="predicted"/>
<organism evidence="1 2">
    <name type="scientific">Dallia pectoralis</name>
    <name type="common">Alaska blackfish</name>
    <dbReference type="NCBI Taxonomy" id="75939"/>
    <lineage>
        <taxon>Eukaryota</taxon>
        <taxon>Metazoa</taxon>
        <taxon>Chordata</taxon>
        <taxon>Craniata</taxon>
        <taxon>Vertebrata</taxon>
        <taxon>Euteleostomi</taxon>
        <taxon>Actinopterygii</taxon>
        <taxon>Neopterygii</taxon>
        <taxon>Teleostei</taxon>
        <taxon>Protacanthopterygii</taxon>
        <taxon>Esociformes</taxon>
        <taxon>Umbridae</taxon>
        <taxon>Dallia</taxon>
    </lineage>
</organism>
<gene>
    <name evidence="1" type="ORF">DPEC_G00325960</name>
</gene>
<evidence type="ECO:0000313" key="2">
    <source>
        <dbReference type="Proteomes" id="UP001157502"/>
    </source>
</evidence>
<comment type="caution">
    <text evidence="1">The sequence shown here is derived from an EMBL/GenBank/DDBJ whole genome shotgun (WGS) entry which is preliminary data.</text>
</comment>
<sequence length="65" mass="7390">MSLPRKEQIRSDELPCQQPGQLLSHLKVSHFLYSGVISCDMASNIVFENNNWSKDCGLIAFTIFM</sequence>